<keyword evidence="7 10" id="KW-0862">Zinc</keyword>
<dbReference type="UniPathway" id="UPA00143"/>
<dbReference type="Gene3D" id="3.30.1390.10">
    <property type="match status" value="1"/>
</dbReference>
<dbReference type="InterPro" id="IPR044046">
    <property type="entry name" value="E3_ligase_UBR-like_C"/>
</dbReference>
<dbReference type="EC" id="2.3.2.27" evidence="10"/>
<dbReference type="PANTHER" id="PTHR21497">
    <property type="entry name" value="UBIQUITIN LIGASE E3 ALPHA-RELATED"/>
    <property type="match status" value="1"/>
</dbReference>
<evidence type="ECO:0000256" key="5">
    <source>
        <dbReference type="ARBA" id="ARBA00022771"/>
    </source>
</evidence>
<evidence type="ECO:0000256" key="11">
    <source>
        <dbReference type="SAM" id="MobiDB-lite"/>
    </source>
</evidence>
<evidence type="ECO:0000256" key="2">
    <source>
        <dbReference type="ARBA" id="ARBA00004906"/>
    </source>
</evidence>
<comment type="pathway">
    <text evidence="2 10">Protein modification; protein ubiquitination.</text>
</comment>
<evidence type="ECO:0000256" key="4">
    <source>
        <dbReference type="ARBA" id="ARBA00022723"/>
    </source>
</evidence>
<comment type="similarity">
    <text evidence="8 10">Belongs to the E3 ubiquitin-protein ligase UBR1-like family.</text>
</comment>
<reference evidence="13 14" key="1">
    <citation type="submission" date="2013-11" db="EMBL/GenBank/DDBJ databases">
        <title>Opisthorchis viverrini - life in the bile duct.</title>
        <authorList>
            <person name="Young N.D."/>
            <person name="Nagarajan N."/>
            <person name="Lin S.J."/>
            <person name="Korhonen P.K."/>
            <person name="Jex A.R."/>
            <person name="Hall R.S."/>
            <person name="Safavi-Hemami H."/>
            <person name="Kaewkong W."/>
            <person name="Bertrand D."/>
            <person name="Gao S."/>
            <person name="Seet Q."/>
            <person name="Wongkham S."/>
            <person name="Teh B.T."/>
            <person name="Wongkham C."/>
            <person name="Intapan P.M."/>
            <person name="Maleewong W."/>
            <person name="Yang X."/>
            <person name="Hu M."/>
            <person name="Wang Z."/>
            <person name="Hofmann A."/>
            <person name="Sternberg P.W."/>
            <person name="Tan P."/>
            <person name="Wang J."/>
            <person name="Gasser R.B."/>
        </authorList>
    </citation>
    <scope>NUCLEOTIDE SEQUENCE [LARGE SCALE GENOMIC DNA]</scope>
</reference>
<evidence type="ECO:0000256" key="10">
    <source>
        <dbReference type="RuleBase" id="RU366018"/>
    </source>
</evidence>
<keyword evidence="14" id="KW-1185">Reference proteome</keyword>
<feature type="compositionally biased region" description="Polar residues" evidence="11">
    <location>
        <begin position="1867"/>
        <end position="1887"/>
    </location>
</feature>
<dbReference type="Pfam" id="PF02617">
    <property type="entry name" value="ClpS"/>
    <property type="match status" value="1"/>
</dbReference>
<feature type="domain" description="UBR-type" evidence="12">
    <location>
        <begin position="101"/>
        <end position="172"/>
    </location>
</feature>
<comment type="function">
    <text evidence="10">Ubiquitin ligase protein which is a component of the N-end rule pathway. Recognizes and binds to proteins bearing specific N-terminal residues that are destabilizing according to the N-end rule, leading to their ubiquitination and subsequent degradation.</text>
</comment>
<feature type="compositionally biased region" description="Polar residues" evidence="11">
    <location>
        <begin position="1625"/>
        <end position="1642"/>
    </location>
</feature>
<feature type="compositionally biased region" description="Low complexity" evidence="11">
    <location>
        <begin position="682"/>
        <end position="693"/>
    </location>
</feature>
<evidence type="ECO:0000259" key="12">
    <source>
        <dbReference type="PROSITE" id="PS51157"/>
    </source>
</evidence>
<accession>A0A075A3D0</accession>
<dbReference type="InterPro" id="IPR039164">
    <property type="entry name" value="UBR1-like"/>
</dbReference>
<dbReference type="GO" id="GO:0008270">
    <property type="term" value="F:zinc ion binding"/>
    <property type="evidence" value="ECO:0007669"/>
    <property type="project" value="UniProtKB-UniRule"/>
</dbReference>
<gene>
    <name evidence="13" type="ORF">T265_13254</name>
</gene>
<evidence type="ECO:0000256" key="9">
    <source>
        <dbReference type="PROSITE-ProRule" id="PRU00508"/>
    </source>
</evidence>
<dbReference type="GeneID" id="20327421"/>
<dbReference type="SMART" id="SM00396">
    <property type="entry name" value="ZnF_UBR1"/>
    <property type="match status" value="1"/>
</dbReference>
<dbReference type="EMBL" id="KL596667">
    <property type="protein sequence ID" value="KER30075.1"/>
    <property type="molecule type" value="Genomic_DNA"/>
</dbReference>
<feature type="compositionally biased region" description="Low complexity" evidence="11">
    <location>
        <begin position="1912"/>
        <end position="1931"/>
    </location>
</feature>
<evidence type="ECO:0000313" key="14">
    <source>
        <dbReference type="Proteomes" id="UP000054324"/>
    </source>
</evidence>
<feature type="region of interest" description="Disordered" evidence="11">
    <location>
        <begin position="676"/>
        <end position="697"/>
    </location>
</feature>
<dbReference type="FunFam" id="2.10.110.30:FF:000001">
    <property type="entry name" value="E3 ubiquitin-protein ligase UBR2 isoform 1"/>
    <property type="match status" value="1"/>
</dbReference>
<dbReference type="RefSeq" id="XP_009166219.1">
    <property type="nucleotide sequence ID" value="XM_009167955.1"/>
</dbReference>
<organism evidence="13 14">
    <name type="scientific">Opisthorchis viverrini</name>
    <name type="common">Southeast Asian liver fluke</name>
    <dbReference type="NCBI Taxonomy" id="6198"/>
    <lineage>
        <taxon>Eukaryota</taxon>
        <taxon>Metazoa</taxon>
        <taxon>Spiralia</taxon>
        <taxon>Lophotrochozoa</taxon>
        <taxon>Platyhelminthes</taxon>
        <taxon>Trematoda</taxon>
        <taxon>Digenea</taxon>
        <taxon>Opisthorchiida</taxon>
        <taxon>Opisthorchiata</taxon>
        <taxon>Opisthorchiidae</taxon>
        <taxon>Opisthorchis</taxon>
    </lineage>
</organism>
<evidence type="ECO:0000256" key="6">
    <source>
        <dbReference type="ARBA" id="ARBA00022786"/>
    </source>
</evidence>
<dbReference type="Pfam" id="PF18995">
    <property type="entry name" value="PRT6_C"/>
    <property type="match status" value="1"/>
</dbReference>
<dbReference type="PANTHER" id="PTHR21497:SF24">
    <property type="entry name" value="E3 UBIQUITIN-PROTEIN LIGASE UBR1"/>
    <property type="match status" value="1"/>
</dbReference>
<evidence type="ECO:0000256" key="7">
    <source>
        <dbReference type="ARBA" id="ARBA00022833"/>
    </source>
</evidence>
<evidence type="ECO:0000256" key="3">
    <source>
        <dbReference type="ARBA" id="ARBA00022679"/>
    </source>
</evidence>
<dbReference type="GO" id="GO:0061630">
    <property type="term" value="F:ubiquitin protein ligase activity"/>
    <property type="evidence" value="ECO:0007669"/>
    <property type="project" value="UniProtKB-UniRule"/>
</dbReference>
<feature type="region of interest" description="Disordered" evidence="11">
    <location>
        <begin position="169"/>
        <end position="190"/>
    </location>
</feature>
<evidence type="ECO:0000256" key="8">
    <source>
        <dbReference type="ARBA" id="ARBA00046341"/>
    </source>
</evidence>
<name>A0A075A3D0_OPIVI</name>
<evidence type="ECO:0000313" key="13">
    <source>
        <dbReference type="EMBL" id="KER30075.1"/>
    </source>
</evidence>
<evidence type="ECO:0000256" key="1">
    <source>
        <dbReference type="ARBA" id="ARBA00000900"/>
    </source>
</evidence>
<dbReference type="CDD" id="cd19672">
    <property type="entry name" value="UBR-box_UBR1_like"/>
    <property type="match status" value="1"/>
</dbReference>
<keyword evidence="3 10" id="KW-0808">Transferase</keyword>
<dbReference type="KEGG" id="ovi:T265_13254"/>
<dbReference type="GO" id="GO:0071596">
    <property type="term" value="P:ubiquitin-dependent protein catabolic process via the N-end rule pathway"/>
    <property type="evidence" value="ECO:0007669"/>
    <property type="project" value="UniProtKB-UniRule"/>
</dbReference>
<dbReference type="Gene3D" id="2.10.110.30">
    <property type="match status" value="1"/>
</dbReference>
<dbReference type="CTD" id="20327421"/>
<dbReference type="Proteomes" id="UP000054324">
    <property type="component" value="Unassembled WGS sequence"/>
</dbReference>
<feature type="zinc finger region" description="UBR-type" evidence="9">
    <location>
        <begin position="101"/>
        <end position="172"/>
    </location>
</feature>
<sequence>RFLALLNNCDQSAFEDILFETVRWYASVVCSAQIYRASDDESFVEPAAETGSRPNEAEYIKLERSLFAAFEAFIAEEEEPSSETLASLEKRLNALTPDGNVICGHIFQQHEPTYSCRDCAMDSTCVLCRPCFFNSIHVKHNYKMHTSSGGGYCDCGDLEAWRSGAACSDHQPAKSGDDAGSTTEAEDAASSVEEELQSELNKLRDHIESLPSSLVLRTVRLLKPLVSSAVVCLNDLLQGSRPITTLPLSHRPGSSDLQETLVSLLDVLEDWRLSFDDSEKKSVVQSVVDLWSNDDCVVNEAADSPDVWDEWPPPITHVPLVLPSMDASELDEDSWPRTAPKRRTAVDVEARGLAQLARARRLHPQLFPPRPTRTASDRTAASHAFVVIKTLRRVMGCSTQQATYHAIVVNRDGRSVLQTGLSVSQAAKTAAALMRTSSSLSNRPLHCSCEHADVYNMAMFFTLFLRWLVHLSEQVPSLRPVICHTLLGLFHSDSSDTSSSQPVLPIVPHGEMMQPHSWLAATLERHCLTWRAVRSETLRVIMSVLLREPFFRRVFAIQFTRSYAKLLQQYVYDDHTETDNLLALSCQVFTVISLARQLLEHNSVLVRVISRLEAAFDTNSDVLPDFYVQPSGQSTASDANGENPGTPQSNATSSDSSCFQFLIDTLRRANPFEWGSSQTLQSASPSDSASMDSDNCELGRVPPEPRVLVWHPGSTLNRSRFHPFERLFEVLRCTSYVLGSLTNVRPLCGNPPQSPGWWNPAGRGNFIEYIRSFLRLLGFVQDMNGMQRETRGHVEEELEWASGFYIIAELISVLGLTAQVASSDYTLFKSVLSEARQAFEYRIGILDRRFRLEPLSSSNDDKAAVGSDRRPSNDLAFRSLGVSTEVYAYDVATYRFSFMQPLPRFLASLYGHGLEMGFSFEDLGLGDKAFVNLLIERPLQALAFYAQYNAKMWVRNGYAVPQSVNNMFTSNWRVELIDRDLQLLQIAAAILPPDEFLARFIHKMQLKGYLKSQAPGEPGPGRVQAVEVMLRTLLTLVTERSRPSVGCFSLDYIEKAYGTSTSIKDCVVDTDLELYHAPVIDSVIHTLCLRPMICSELLSHLPYQPVGSLLRAPLGSAICATSSSHSTSSDNVRPASMSRKANKQAVEEILPQILRQLATQSHVNGRVVFTIKPQVIASRFNRFYSGYRHAEQTAAETYVSKSLKIWLQSASRPPNDPNFPENLPIPPPSPRPLRTFLPHMAPGILGLVRCETFVRLLRTLLNITLAHGTSTVWWSDTLLDLILHLISVALYEDEYEYSKTGCFPFLDAVSRVPSHWESEEELEQLARSRHWLNAPASNPSTDYPEQNCLTQCLVKLLQSGRHEEQVELIQWTLNHWNKVVQLRRQAHATSTQSVAPGEAPETLPLTPALSSVAAIRQTRAELAKARRARIMAHMSNMQQTFMSAYNKPTDENSQNEPMDVDADTETLTADVESLMPTADSLEIQPALGPKRLISSLTPAEGVGTTITCNLCLEEVPANASSRMVIAAHVCRTSILSSQNSGWLEGPSTSEIVKRLSNLQNESFPKDNIQLDPSFQSSEIRDYTGGKSSGPLDAFLASVSTTAAAARAGTPHGGLTLLSELSCGAPSSETASNADQREGTSNAEPFPVDMCNLATLEQIVRGKFDSSAKRPLDPWHPRPLVASRDPIGEEGSFISCCSHPMHAACKSKYARQLKARVDHMNRHRSSTWFVFDFRCPLCKSIATLDLPVLGPLQSLVPCTWLQSRLVVSTSEPDSRPTVRFQPLVSWLCGLHRWLELYSGQAVPGGTTEYNGGDRRPVPDVVKRFDFNLVRSLLWDMSVEGQKSSGTEFSELVSLLLNRLTNSLLIQQDEPTSRQSLPSLGASTLTAGSATDAAPTATRSTRRYFWRARRFPRRSSTTTAEQNAQSAESVSAESSSTAFTALEHLLPHPPDPPVVSTSLLTMVQRLADLCQPKPTDALVQRSARRTATDILLGTGPIMPPTPVDLEEDEEPFFTIGIGEDAEFQIGLHATTFIAAANTLSNTSADSTDRPNHATRQRSRSGSNNCPPALHESIDRFYLVLKSFYERLHALDSHLRGAYATASNSDAQSSIATTSSDARSGNHHHLLARAALDCVCTRARDTILSAAYEWRALRHTMAYTLVSSERALRQNNPREHFFNGGLAERRLHSLGNVIQTSLAAHSRHALVSRGCYPTCQQGEEHQFCWPQLRDSPTQWWWWAYCVPLTVSSSDETCPRLSTPPSILHVAELSMRVAATEDARYLWHLLVPQLTSNVFMPVPSDNVSNEGAPPTGTESVDSGPCISDRLVSPSFHNGPVSLLWEVDITFLFLSLLHLRPGLEEDGVVSCQCERDAAELTAQMTSETGPGALGPTLLACDQGRPRQPIGDAHDAHLLRLCYTALLVQALLAWMPTGDDTSAVSELYPLFDDVQNPNSNLRHLGWYSLQLLQVWQRLRLLAGLPPVNGVSSDGTGNASQSLIQSLSLYLRASCLPFLRIAAFVIHQITGVPVPTWLQQSGDRPADRPDEYLTLLTYLDLPLGPTDLMVILSSPPAESVDNSLSTESLRSMLDEQNVSTLSESLWLARLITSWCLAGRAALSRRLYRRLRSHFVSSFRDAEADVKPPFAAQPSLDCPLLPNPNLRIPRLIHLPREYTSLLSLTTDFHCHVGGHVHSDPSVCLVCGHMACLVCYGCRLIEPQSEASISTGGARRELVVYDMQAHSRRCHSGYSLTLRLHECRVYLLSDQARRLTEMTSPYRDSFGETDPGLRRGNPLFLVDTEYERLNQLWLSHQLASSTSSELLTPPSLEMGMI</sequence>
<feature type="region of interest" description="Disordered" evidence="11">
    <location>
        <begin position="633"/>
        <end position="655"/>
    </location>
</feature>
<dbReference type="InterPro" id="IPR003769">
    <property type="entry name" value="ClpS_core"/>
</dbReference>
<dbReference type="STRING" id="6198.A0A075A3D0"/>
<protein>
    <recommendedName>
        <fullName evidence="10">E3 ubiquitin-protein ligase</fullName>
        <ecNumber evidence="10">2.3.2.27</ecNumber>
    </recommendedName>
</protein>
<feature type="region of interest" description="Disordered" evidence="11">
    <location>
        <begin position="1867"/>
        <end position="1896"/>
    </location>
</feature>
<dbReference type="PROSITE" id="PS51157">
    <property type="entry name" value="ZF_UBR"/>
    <property type="match status" value="1"/>
</dbReference>
<dbReference type="InterPro" id="IPR014719">
    <property type="entry name" value="Ribosomal_bL12_C/ClpS-like"/>
</dbReference>
<proteinExistence type="inferred from homology"/>
<dbReference type="GO" id="GO:0005737">
    <property type="term" value="C:cytoplasm"/>
    <property type="evidence" value="ECO:0007669"/>
    <property type="project" value="TreeGrafter"/>
</dbReference>
<feature type="region of interest" description="Disordered" evidence="11">
    <location>
        <begin position="1911"/>
        <end position="1931"/>
    </location>
</feature>
<feature type="non-terminal residue" evidence="13">
    <location>
        <position position="1"/>
    </location>
</feature>
<dbReference type="InterPro" id="IPR003126">
    <property type="entry name" value="Znf_UBR"/>
</dbReference>
<keyword evidence="6 10" id="KW-0833">Ubl conjugation pathway</keyword>
<dbReference type="GO" id="GO:0016567">
    <property type="term" value="P:protein ubiquitination"/>
    <property type="evidence" value="ECO:0007669"/>
    <property type="project" value="UniProtKB-UniRule"/>
</dbReference>
<keyword evidence="5 10" id="KW-0863">Zinc-finger</keyword>
<feature type="region of interest" description="Disordered" evidence="11">
    <location>
        <begin position="2039"/>
        <end position="2064"/>
    </location>
</feature>
<dbReference type="OrthoDB" id="6278451at2759"/>
<keyword evidence="4 10" id="KW-0479">Metal-binding</keyword>
<dbReference type="GO" id="GO:0000151">
    <property type="term" value="C:ubiquitin ligase complex"/>
    <property type="evidence" value="ECO:0007669"/>
    <property type="project" value="TreeGrafter"/>
</dbReference>
<feature type="region of interest" description="Disordered" evidence="11">
    <location>
        <begin position="1625"/>
        <end position="1645"/>
    </location>
</feature>
<dbReference type="Pfam" id="PF02207">
    <property type="entry name" value="zf-UBR"/>
    <property type="match status" value="1"/>
</dbReference>
<comment type="catalytic activity">
    <reaction evidence="1 10">
        <text>S-ubiquitinyl-[E2 ubiquitin-conjugating enzyme]-L-cysteine + [acceptor protein]-L-lysine = [E2 ubiquitin-conjugating enzyme]-L-cysteine + N(6)-ubiquitinyl-[acceptor protein]-L-lysine.</text>
        <dbReference type="EC" id="2.3.2.27"/>
    </reaction>
</comment>